<dbReference type="InterPro" id="IPR005467">
    <property type="entry name" value="His_kinase_dom"/>
</dbReference>
<reference evidence="14 15" key="1">
    <citation type="submission" date="2024-09" db="EMBL/GenBank/DDBJ databases">
        <authorList>
            <person name="Sun Q."/>
            <person name="Mori K."/>
        </authorList>
    </citation>
    <scope>NUCLEOTIDE SEQUENCE [LARGE SCALE GENOMIC DNA]</scope>
    <source>
        <strain evidence="14 15">JCM 13852</strain>
    </source>
</reference>
<name>A0ABV5UGY5_9PSEU</name>
<proteinExistence type="predicted"/>
<dbReference type="SUPFAM" id="SSF55874">
    <property type="entry name" value="ATPase domain of HSP90 chaperone/DNA topoisomerase II/histidine kinase"/>
    <property type="match status" value="1"/>
</dbReference>
<dbReference type="InterPro" id="IPR036097">
    <property type="entry name" value="HisK_dim/P_sf"/>
</dbReference>
<evidence type="ECO:0000259" key="12">
    <source>
        <dbReference type="PROSITE" id="PS50109"/>
    </source>
</evidence>
<evidence type="ECO:0000256" key="11">
    <source>
        <dbReference type="SAM" id="Phobius"/>
    </source>
</evidence>
<evidence type="ECO:0000259" key="13">
    <source>
        <dbReference type="PROSITE" id="PS50885"/>
    </source>
</evidence>
<keyword evidence="7 14" id="KW-0418">Kinase</keyword>
<keyword evidence="8 11" id="KW-1133">Transmembrane helix</keyword>
<dbReference type="InterPro" id="IPR003660">
    <property type="entry name" value="HAMP_dom"/>
</dbReference>
<dbReference type="SMART" id="SM00388">
    <property type="entry name" value="HisKA"/>
    <property type="match status" value="1"/>
</dbReference>
<comment type="caution">
    <text evidence="14">The sequence shown here is derived from an EMBL/GenBank/DDBJ whole genome shotgun (WGS) entry which is preliminary data.</text>
</comment>
<dbReference type="PANTHER" id="PTHR45436">
    <property type="entry name" value="SENSOR HISTIDINE KINASE YKOH"/>
    <property type="match status" value="1"/>
</dbReference>
<keyword evidence="15" id="KW-1185">Reference proteome</keyword>
<organism evidence="14 15">
    <name type="scientific">Amycolatopsis plumensis</name>
    <dbReference type="NCBI Taxonomy" id="236508"/>
    <lineage>
        <taxon>Bacteria</taxon>
        <taxon>Bacillati</taxon>
        <taxon>Actinomycetota</taxon>
        <taxon>Actinomycetes</taxon>
        <taxon>Pseudonocardiales</taxon>
        <taxon>Pseudonocardiaceae</taxon>
        <taxon>Amycolatopsis</taxon>
    </lineage>
</organism>
<dbReference type="CDD" id="cd00082">
    <property type="entry name" value="HisKA"/>
    <property type="match status" value="1"/>
</dbReference>
<comment type="catalytic activity">
    <reaction evidence="1">
        <text>ATP + protein L-histidine = ADP + protein N-phospho-L-histidine.</text>
        <dbReference type="EC" id="2.7.13.3"/>
    </reaction>
</comment>
<evidence type="ECO:0000256" key="8">
    <source>
        <dbReference type="ARBA" id="ARBA00022989"/>
    </source>
</evidence>
<dbReference type="EMBL" id="JBHMBK010000050">
    <property type="protein sequence ID" value="MFB9690294.1"/>
    <property type="molecule type" value="Genomic_DNA"/>
</dbReference>
<dbReference type="SMART" id="SM00304">
    <property type="entry name" value="HAMP"/>
    <property type="match status" value="1"/>
</dbReference>
<dbReference type="Pfam" id="PF02518">
    <property type="entry name" value="HATPase_c"/>
    <property type="match status" value="1"/>
</dbReference>
<dbReference type="PROSITE" id="PS50885">
    <property type="entry name" value="HAMP"/>
    <property type="match status" value="1"/>
</dbReference>
<dbReference type="InterPro" id="IPR036890">
    <property type="entry name" value="HATPase_C_sf"/>
</dbReference>
<feature type="transmembrane region" description="Helical" evidence="11">
    <location>
        <begin position="157"/>
        <end position="180"/>
    </location>
</feature>
<dbReference type="Gene3D" id="6.10.340.10">
    <property type="match status" value="1"/>
</dbReference>
<evidence type="ECO:0000256" key="4">
    <source>
        <dbReference type="ARBA" id="ARBA00022553"/>
    </source>
</evidence>
<dbReference type="RefSeq" id="WP_378205455.1">
    <property type="nucleotide sequence ID" value="NZ_JBHMBK010000050.1"/>
</dbReference>
<evidence type="ECO:0000313" key="14">
    <source>
        <dbReference type="EMBL" id="MFB9690294.1"/>
    </source>
</evidence>
<evidence type="ECO:0000256" key="5">
    <source>
        <dbReference type="ARBA" id="ARBA00022679"/>
    </source>
</evidence>
<dbReference type="Gene3D" id="3.30.565.10">
    <property type="entry name" value="Histidine kinase-like ATPase, C-terminal domain"/>
    <property type="match status" value="1"/>
</dbReference>
<dbReference type="Proteomes" id="UP001589535">
    <property type="component" value="Unassembled WGS sequence"/>
</dbReference>
<keyword evidence="4" id="KW-0597">Phosphoprotein</keyword>
<evidence type="ECO:0000256" key="2">
    <source>
        <dbReference type="ARBA" id="ARBA00004236"/>
    </source>
</evidence>
<keyword evidence="5" id="KW-0808">Transferase</keyword>
<dbReference type="SUPFAM" id="SSF47384">
    <property type="entry name" value="Homodimeric domain of signal transducing histidine kinase"/>
    <property type="match status" value="1"/>
</dbReference>
<dbReference type="InterPro" id="IPR050428">
    <property type="entry name" value="TCS_sensor_his_kinase"/>
</dbReference>
<dbReference type="PANTHER" id="PTHR45436:SF5">
    <property type="entry name" value="SENSOR HISTIDINE KINASE TRCS"/>
    <property type="match status" value="1"/>
</dbReference>
<dbReference type="Pfam" id="PF00512">
    <property type="entry name" value="HisKA"/>
    <property type="match status" value="1"/>
</dbReference>
<dbReference type="Gene3D" id="1.10.287.130">
    <property type="match status" value="1"/>
</dbReference>
<dbReference type="PRINTS" id="PR00344">
    <property type="entry name" value="BCTRLSENSOR"/>
</dbReference>
<evidence type="ECO:0000313" key="15">
    <source>
        <dbReference type="Proteomes" id="UP001589535"/>
    </source>
</evidence>
<accession>A0ABV5UGY5</accession>
<dbReference type="CDD" id="cd00075">
    <property type="entry name" value="HATPase"/>
    <property type="match status" value="1"/>
</dbReference>
<dbReference type="SUPFAM" id="SSF158472">
    <property type="entry name" value="HAMP domain-like"/>
    <property type="match status" value="1"/>
</dbReference>
<feature type="domain" description="Histidine kinase" evidence="12">
    <location>
        <begin position="238"/>
        <end position="448"/>
    </location>
</feature>
<dbReference type="CDD" id="cd06225">
    <property type="entry name" value="HAMP"/>
    <property type="match status" value="1"/>
</dbReference>
<dbReference type="InterPro" id="IPR004358">
    <property type="entry name" value="Sig_transdc_His_kin-like_C"/>
</dbReference>
<dbReference type="EC" id="2.7.13.3" evidence="3"/>
<keyword evidence="9" id="KW-0902">Two-component regulatory system</keyword>
<dbReference type="Pfam" id="PF00672">
    <property type="entry name" value="HAMP"/>
    <property type="match status" value="1"/>
</dbReference>
<evidence type="ECO:0000256" key="3">
    <source>
        <dbReference type="ARBA" id="ARBA00012438"/>
    </source>
</evidence>
<dbReference type="InterPro" id="IPR003661">
    <property type="entry name" value="HisK_dim/P_dom"/>
</dbReference>
<evidence type="ECO:0000256" key="6">
    <source>
        <dbReference type="ARBA" id="ARBA00022692"/>
    </source>
</evidence>
<dbReference type="SMART" id="SM00387">
    <property type="entry name" value="HATPase_c"/>
    <property type="match status" value="1"/>
</dbReference>
<dbReference type="GO" id="GO:0016301">
    <property type="term" value="F:kinase activity"/>
    <property type="evidence" value="ECO:0007669"/>
    <property type="project" value="UniProtKB-KW"/>
</dbReference>
<keyword evidence="6 11" id="KW-0812">Transmembrane</keyword>
<sequence>MNPWRWPARIRLTAAFTVLMALVLLGVGFATVAHTRSSLDASITEALTYRLRDLQPIAATATPVLSGVSRDTGEQVLDPAGHLVAASPEVPDRSLLTSAELASARGGRLLVDHAAAGTLDGPVRIGAAPAGDGGRIAVVAVTLSDRDAAVADLRQELLIGFPLVLLAAALGAYLLAAAALRPVERMRARAATITAEAADRRLPVPATRDEISRLGSTFNDLLDRLHAALQRERQFVADASHELRTPLSLLTTELELALRRPRTERELTAALGSALEETGRLSRLAQDLLLLARADHADARHSEVAEVRPALEALLTRYRTALGEHEVILECAPELAVRADADDLVRAVANLIDNAVQHGRPPITITVRPTSTGALTVEVRDHGPGFDPGFLPHAFDRFTRADDARTSGGTGLGLAIVAALARRNGGRVAATNHPAGGTTITLALPAAPAPLPASG</sequence>
<evidence type="ECO:0000256" key="7">
    <source>
        <dbReference type="ARBA" id="ARBA00022777"/>
    </source>
</evidence>
<gene>
    <name evidence="14" type="ORF">ACFFTO_39490</name>
</gene>
<protein>
    <recommendedName>
        <fullName evidence="3">histidine kinase</fullName>
        <ecNumber evidence="3">2.7.13.3</ecNumber>
    </recommendedName>
</protein>
<comment type="subcellular location">
    <subcellularLocation>
        <location evidence="2">Cell membrane</location>
    </subcellularLocation>
</comment>
<keyword evidence="10 11" id="KW-0472">Membrane</keyword>
<evidence type="ECO:0000256" key="10">
    <source>
        <dbReference type="ARBA" id="ARBA00023136"/>
    </source>
</evidence>
<feature type="domain" description="HAMP" evidence="13">
    <location>
        <begin position="177"/>
        <end position="230"/>
    </location>
</feature>
<evidence type="ECO:0000256" key="1">
    <source>
        <dbReference type="ARBA" id="ARBA00000085"/>
    </source>
</evidence>
<dbReference type="PROSITE" id="PS50109">
    <property type="entry name" value="HIS_KIN"/>
    <property type="match status" value="1"/>
</dbReference>
<dbReference type="InterPro" id="IPR003594">
    <property type="entry name" value="HATPase_dom"/>
</dbReference>
<evidence type="ECO:0000256" key="9">
    <source>
        <dbReference type="ARBA" id="ARBA00023012"/>
    </source>
</evidence>